<keyword evidence="9" id="KW-0676">Redox-active center</keyword>
<evidence type="ECO:0000313" key="13">
    <source>
        <dbReference type="EMBL" id="CAA0823306.1"/>
    </source>
</evidence>
<evidence type="ECO:0000256" key="1">
    <source>
        <dbReference type="ARBA" id="ARBA00004141"/>
    </source>
</evidence>
<dbReference type="PANTHER" id="PTHR34573:SF1">
    <property type="entry name" value="VITAMIN K EPOXIDE REDUCTASE DOMAIN-CONTAINING PROTEIN"/>
    <property type="match status" value="1"/>
</dbReference>
<keyword evidence="5 11" id="KW-1133">Transmembrane helix</keyword>
<keyword evidence="6" id="KW-0560">Oxidoreductase</keyword>
<gene>
    <name evidence="13" type="ORF">SHERM_20470</name>
</gene>
<dbReference type="Proteomes" id="UP001153555">
    <property type="component" value="Unassembled WGS sequence"/>
</dbReference>
<feature type="domain" description="Vitamin K epoxide reductase" evidence="12">
    <location>
        <begin position="104"/>
        <end position="244"/>
    </location>
</feature>
<dbReference type="InterPro" id="IPR036249">
    <property type="entry name" value="Thioredoxin-like_sf"/>
</dbReference>
<evidence type="ECO:0000256" key="9">
    <source>
        <dbReference type="ARBA" id="ARBA00023284"/>
    </source>
</evidence>
<dbReference type="InterPro" id="IPR038354">
    <property type="entry name" value="VKOR_sf"/>
</dbReference>
<comment type="similarity">
    <text evidence="2">Belongs to the VKOR family.</text>
</comment>
<comment type="subcellular location">
    <subcellularLocation>
        <location evidence="1">Membrane</location>
        <topology evidence="1">Multi-pass membrane protein</topology>
    </subcellularLocation>
</comment>
<evidence type="ECO:0000256" key="11">
    <source>
        <dbReference type="SAM" id="Phobius"/>
    </source>
</evidence>
<dbReference type="OrthoDB" id="343052at2759"/>
<evidence type="ECO:0000256" key="3">
    <source>
        <dbReference type="ARBA" id="ARBA00022692"/>
    </source>
</evidence>
<dbReference type="GO" id="GO:0048038">
    <property type="term" value="F:quinone binding"/>
    <property type="evidence" value="ECO:0007669"/>
    <property type="project" value="UniProtKB-KW"/>
</dbReference>
<protein>
    <submittedName>
        <fullName evidence="13">Thiol-disulfide oxidoreductase LTO1</fullName>
    </submittedName>
</protein>
<feature type="compositionally biased region" description="Low complexity" evidence="10">
    <location>
        <begin position="81"/>
        <end position="93"/>
    </location>
</feature>
<dbReference type="InterPro" id="IPR012932">
    <property type="entry name" value="VKOR"/>
</dbReference>
<keyword evidence="14" id="KW-1185">Reference proteome</keyword>
<evidence type="ECO:0000259" key="12">
    <source>
        <dbReference type="SMART" id="SM00756"/>
    </source>
</evidence>
<dbReference type="SMART" id="SM00756">
    <property type="entry name" value="VKc"/>
    <property type="match status" value="1"/>
</dbReference>
<dbReference type="CDD" id="cd12916">
    <property type="entry name" value="VKOR_1"/>
    <property type="match status" value="1"/>
</dbReference>
<dbReference type="EMBL" id="CACSLK010024540">
    <property type="protein sequence ID" value="CAA0823306.1"/>
    <property type="molecule type" value="Genomic_DNA"/>
</dbReference>
<dbReference type="PANTHER" id="PTHR34573">
    <property type="entry name" value="VKC DOMAIN-CONTAINING PROTEIN"/>
    <property type="match status" value="1"/>
</dbReference>
<keyword evidence="3 11" id="KW-0812">Transmembrane</keyword>
<proteinExistence type="inferred from homology"/>
<feature type="transmembrane region" description="Helical" evidence="11">
    <location>
        <begin position="151"/>
        <end position="174"/>
    </location>
</feature>
<evidence type="ECO:0000256" key="6">
    <source>
        <dbReference type="ARBA" id="ARBA00023002"/>
    </source>
</evidence>
<reference evidence="13" key="1">
    <citation type="submission" date="2019-12" db="EMBL/GenBank/DDBJ databases">
        <authorList>
            <person name="Scholes J."/>
        </authorList>
    </citation>
    <scope>NUCLEOTIDE SEQUENCE</scope>
</reference>
<dbReference type="Gene3D" id="3.40.30.10">
    <property type="entry name" value="Glutaredoxin"/>
    <property type="match status" value="1"/>
</dbReference>
<dbReference type="InterPro" id="IPR044698">
    <property type="entry name" value="VKOR/LTO1"/>
</dbReference>
<feature type="transmembrane region" description="Helical" evidence="11">
    <location>
        <begin position="218"/>
        <end position="240"/>
    </location>
</feature>
<comment type="caution">
    <text evidence="13">The sequence shown here is derived from an EMBL/GenBank/DDBJ whole genome shotgun (WGS) entry which is preliminary data.</text>
</comment>
<dbReference type="GO" id="GO:0016020">
    <property type="term" value="C:membrane"/>
    <property type="evidence" value="ECO:0007669"/>
    <property type="project" value="UniProtKB-SubCell"/>
</dbReference>
<evidence type="ECO:0000256" key="10">
    <source>
        <dbReference type="SAM" id="MobiDB-lite"/>
    </source>
</evidence>
<evidence type="ECO:0000313" key="14">
    <source>
        <dbReference type="Proteomes" id="UP001153555"/>
    </source>
</evidence>
<dbReference type="Gene3D" id="1.20.1440.130">
    <property type="entry name" value="VKOR domain"/>
    <property type="match status" value="1"/>
</dbReference>
<name>A0A9N7N8J4_STRHE</name>
<sequence length="401" mass="42999">MRTQNPAAAADCGGRMCSFFSMSSSSSVHFRPTPFLSSPHLSTALPHPQFTRGAWGHGNLLVQVNCVSDRREQTTESKLGSSSSSSSMESSSSSFVNDVVDDAGITAYKWCAALGGFGFLETAYLTYLKLTDSDAFCPMGGGSCTTILTSAYSSIFGIPLPLFGMLAYGLVATLGLQMDAKNRPFGAKKTDGEIVLIGITTSMAVASAYFLYILRTEFGGELCLYCLASAVLSFSLFFITLKKFGINELQRILGLQLVIAGAVVIALTASYNGTQSISSSMTETEIPYFDTEITKESSPMAIALAKHLRAIGAKLYGAFWCSHCLDQKEMFGREAAKLLDYVECFPDGVSTGTKMAHVCSDVKLQGFPTWEINGQIMSGEKQLSELAMLAGIKLEDSSPPN</sequence>
<dbReference type="AlphaFoldDB" id="A0A9N7N8J4"/>
<evidence type="ECO:0000256" key="2">
    <source>
        <dbReference type="ARBA" id="ARBA00006214"/>
    </source>
</evidence>
<dbReference type="SUPFAM" id="SSF52833">
    <property type="entry name" value="Thioredoxin-like"/>
    <property type="match status" value="1"/>
</dbReference>
<evidence type="ECO:0000256" key="4">
    <source>
        <dbReference type="ARBA" id="ARBA00022719"/>
    </source>
</evidence>
<evidence type="ECO:0000256" key="7">
    <source>
        <dbReference type="ARBA" id="ARBA00023136"/>
    </source>
</evidence>
<keyword evidence="8" id="KW-1015">Disulfide bond</keyword>
<keyword evidence="4" id="KW-0874">Quinone</keyword>
<accession>A0A9N7N8J4</accession>
<feature type="region of interest" description="Disordered" evidence="10">
    <location>
        <begin position="73"/>
        <end position="93"/>
    </location>
</feature>
<evidence type="ECO:0000256" key="5">
    <source>
        <dbReference type="ARBA" id="ARBA00022989"/>
    </source>
</evidence>
<feature type="transmembrane region" description="Helical" evidence="11">
    <location>
        <begin position="194"/>
        <end position="212"/>
    </location>
</feature>
<dbReference type="GO" id="GO:0016491">
    <property type="term" value="F:oxidoreductase activity"/>
    <property type="evidence" value="ECO:0007669"/>
    <property type="project" value="UniProtKB-KW"/>
</dbReference>
<keyword evidence="7 11" id="KW-0472">Membrane</keyword>
<feature type="transmembrane region" description="Helical" evidence="11">
    <location>
        <begin position="252"/>
        <end position="271"/>
    </location>
</feature>
<organism evidence="13 14">
    <name type="scientific">Striga hermonthica</name>
    <name type="common">Purple witchweed</name>
    <name type="synonym">Buchnera hermonthica</name>
    <dbReference type="NCBI Taxonomy" id="68872"/>
    <lineage>
        <taxon>Eukaryota</taxon>
        <taxon>Viridiplantae</taxon>
        <taxon>Streptophyta</taxon>
        <taxon>Embryophyta</taxon>
        <taxon>Tracheophyta</taxon>
        <taxon>Spermatophyta</taxon>
        <taxon>Magnoliopsida</taxon>
        <taxon>eudicotyledons</taxon>
        <taxon>Gunneridae</taxon>
        <taxon>Pentapetalae</taxon>
        <taxon>asterids</taxon>
        <taxon>lamiids</taxon>
        <taxon>Lamiales</taxon>
        <taxon>Orobanchaceae</taxon>
        <taxon>Buchnereae</taxon>
        <taxon>Striga</taxon>
    </lineage>
</organism>
<dbReference type="Pfam" id="PF07884">
    <property type="entry name" value="VKOR"/>
    <property type="match status" value="1"/>
</dbReference>
<evidence type="ECO:0000256" key="8">
    <source>
        <dbReference type="ARBA" id="ARBA00023157"/>
    </source>
</evidence>